<keyword evidence="3" id="KW-1185">Reference proteome</keyword>
<feature type="domain" description="DUF7129" evidence="1">
    <location>
        <begin position="13"/>
        <end position="50"/>
    </location>
</feature>
<organism evidence="2 3">
    <name type="scientific">Halogeometricum rufum</name>
    <dbReference type="NCBI Taxonomy" id="553469"/>
    <lineage>
        <taxon>Archaea</taxon>
        <taxon>Methanobacteriati</taxon>
        <taxon>Methanobacteriota</taxon>
        <taxon>Stenosarchaea group</taxon>
        <taxon>Halobacteria</taxon>
        <taxon>Halobacteriales</taxon>
        <taxon>Haloferacaceae</taxon>
        <taxon>Halogeometricum</taxon>
    </lineage>
</organism>
<proteinExistence type="predicted"/>
<evidence type="ECO:0000259" key="1">
    <source>
        <dbReference type="Pfam" id="PF23455"/>
    </source>
</evidence>
<dbReference type="Proteomes" id="UP000198531">
    <property type="component" value="Unassembled WGS sequence"/>
</dbReference>
<dbReference type="InterPro" id="IPR055553">
    <property type="entry name" value="DUF7129"/>
</dbReference>
<gene>
    <name evidence="2" type="ORF">SAMN04487947_2491</name>
</gene>
<dbReference type="EMBL" id="FOYT01000002">
    <property type="protein sequence ID" value="SFR57851.1"/>
    <property type="molecule type" value="Genomic_DNA"/>
</dbReference>
<name>A0A1I6HTR6_9EURY</name>
<accession>A0A1I6HTR6</accession>
<reference evidence="3" key="1">
    <citation type="submission" date="2016-10" db="EMBL/GenBank/DDBJ databases">
        <authorList>
            <person name="Varghese N."/>
            <person name="Submissions S."/>
        </authorList>
    </citation>
    <scope>NUCLEOTIDE SEQUENCE [LARGE SCALE GENOMIC DNA]</scope>
    <source>
        <strain evidence="3">CGMCC 1.7736</strain>
    </source>
</reference>
<evidence type="ECO:0000313" key="3">
    <source>
        <dbReference type="Proteomes" id="UP000198531"/>
    </source>
</evidence>
<dbReference type="STRING" id="553469.SAMN04487947_2491"/>
<dbReference type="AlphaFoldDB" id="A0A1I6HTR6"/>
<sequence>MSFWKDSPAKPAEQSTYECFECGNVVESGSGPATCPECGGALRNRGTPME</sequence>
<dbReference type="NCBIfam" id="NF033497">
    <property type="entry name" value="rubre_like_arch"/>
    <property type="match status" value="1"/>
</dbReference>
<protein>
    <recommendedName>
        <fullName evidence="1">DUF7129 domain-containing protein</fullName>
    </recommendedName>
</protein>
<evidence type="ECO:0000313" key="2">
    <source>
        <dbReference type="EMBL" id="SFR57851.1"/>
    </source>
</evidence>
<dbReference type="Pfam" id="PF23455">
    <property type="entry name" value="DUF7129"/>
    <property type="match status" value="1"/>
</dbReference>
<dbReference type="OrthoDB" id="280213at2157"/>
<dbReference type="SUPFAM" id="SSF57802">
    <property type="entry name" value="Rubredoxin-like"/>
    <property type="match status" value="1"/>
</dbReference>
<dbReference type="RefSeq" id="WP_143105160.1">
    <property type="nucleotide sequence ID" value="NZ_FOYT01000002.1"/>
</dbReference>